<name>A0ABR1CWA7_NECAM</name>
<comment type="caution">
    <text evidence="2">The sequence shown here is derived from an EMBL/GenBank/DDBJ whole genome shotgun (WGS) entry which is preliminary data.</text>
</comment>
<proteinExistence type="predicted"/>
<reference evidence="2 3" key="1">
    <citation type="submission" date="2023-08" db="EMBL/GenBank/DDBJ databases">
        <title>A Necator americanus chromosomal reference genome.</title>
        <authorList>
            <person name="Ilik V."/>
            <person name="Petrzelkova K.J."/>
            <person name="Pardy F."/>
            <person name="Fuh T."/>
            <person name="Niatou-Singa F.S."/>
            <person name="Gouil Q."/>
            <person name="Baker L."/>
            <person name="Ritchie M.E."/>
            <person name="Jex A.R."/>
            <person name="Gazzola D."/>
            <person name="Li H."/>
            <person name="Toshio Fujiwara R."/>
            <person name="Zhan B."/>
            <person name="Aroian R.V."/>
            <person name="Pafco B."/>
            <person name="Schwarz E.M."/>
        </authorList>
    </citation>
    <scope>NUCLEOTIDE SEQUENCE [LARGE SCALE GENOMIC DNA]</scope>
    <source>
        <strain evidence="2 3">Aroian</strain>
        <tissue evidence="2">Whole animal</tissue>
    </source>
</reference>
<accession>A0ABR1CWA7</accession>
<organism evidence="2 3">
    <name type="scientific">Necator americanus</name>
    <name type="common">Human hookworm</name>
    <dbReference type="NCBI Taxonomy" id="51031"/>
    <lineage>
        <taxon>Eukaryota</taxon>
        <taxon>Metazoa</taxon>
        <taxon>Ecdysozoa</taxon>
        <taxon>Nematoda</taxon>
        <taxon>Chromadorea</taxon>
        <taxon>Rhabditida</taxon>
        <taxon>Rhabditina</taxon>
        <taxon>Rhabditomorpha</taxon>
        <taxon>Strongyloidea</taxon>
        <taxon>Ancylostomatidae</taxon>
        <taxon>Bunostominae</taxon>
        <taxon>Necator</taxon>
    </lineage>
</organism>
<dbReference type="EMBL" id="JAVFWL010000003">
    <property type="protein sequence ID" value="KAK6742604.1"/>
    <property type="molecule type" value="Genomic_DNA"/>
</dbReference>
<keyword evidence="3" id="KW-1185">Reference proteome</keyword>
<evidence type="ECO:0000313" key="2">
    <source>
        <dbReference type="EMBL" id="KAK6742604.1"/>
    </source>
</evidence>
<evidence type="ECO:0000313" key="3">
    <source>
        <dbReference type="Proteomes" id="UP001303046"/>
    </source>
</evidence>
<gene>
    <name evidence="2" type="primary">Necator_chrIII.g10844</name>
    <name evidence="2" type="ORF">RB195_010079</name>
</gene>
<sequence length="71" mass="7906">MFELLPLFYFSEQDLKTGEHKLNAAQCSADAALRSAVDVPTDIKSVSLCDDNNSSERDGKRITAHLRSYTN</sequence>
<feature type="region of interest" description="Disordered" evidence="1">
    <location>
        <begin position="51"/>
        <end position="71"/>
    </location>
</feature>
<protein>
    <submittedName>
        <fullName evidence="2">Uncharacterized protein</fullName>
    </submittedName>
</protein>
<evidence type="ECO:0000256" key="1">
    <source>
        <dbReference type="SAM" id="MobiDB-lite"/>
    </source>
</evidence>
<dbReference type="Proteomes" id="UP001303046">
    <property type="component" value="Unassembled WGS sequence"/>
</dbReference>